<evidence type="ECO:0000259" key="1">
    <source>
        <dbReference type="PROSITE" id="PS50943"/>
    </source>
</evidence>
<dbReference type="SUPFAM" id="SSF47413">
    <property type="entry name" value="lambda repressor-like DNA-binding domains"/>
    <property type="match status" value="1"/>
</dbReference>
<proteinExistence type="predicted"/>
<dbReference type="GO" id="GO:0001046">
    <property type="term" value="F:core promoter sequence-specific DNA binding"/>
    <property type="evidence" value="ECO:0007669"/>
    <property type="project" value="TreeGrafter"/>
</dbReference>
<sequence>MSLQVRQAAEHWQFVAPILRKPKSEADYDALALALDELLDIMGEDESHPLASLVDIIGDWIEAYDEEHHPMPAVSAVEVLRSLMREHGLSQSDLPGVGAQSVVSEVLSGKRQLNLRQIRWLAERFKVSMEIFV</sequence>
<keyword evidence="3" id="KW-1185">Reference proteome</keyword>
<dbReference type="PANTHER" id="PTHR40455">
    <property type="entry name" value="ANTITOXIN HIGA"/>
    <property type="match status" value="1"/>
</dbReference>
<dbReference type="SMART" id="SM00530">
    <property type="entry name" value="HTH_XRE"/>
    <property type="match status" value="1"/>
</dbReference>
<feature type="domain" description="HTH cro/C1-type" evidence="1">
    <location>
        <begin position="80"/>
        <end position="132"/>
    </location>
</feature>
<accession>A0A1H4W3T5</accession>
<reference evidence="3" key="1">
    <citation type="submission" date="2016-10" db="EMBL/GenBank/DDBJ databases">
        <authorList>
            <person name="Varghese N."/>
            <person name="Submissions S."/>
        </authorList>
    </citation>
    <scope>NUCLEOTIDE SEQUENCE [LARGE SCALE GENOMIC DNA]</scope>
    <source>
        <strain evidence="3">DSM 9751</strain>
    </source>
</reference>
<dbReference type="GO" id="GO:0006355">
    <property type="term" value="P:regulation of DNA-templated transcription"/>
    <property type="evidence" value="ECO:0007669"/>
    <property type="project" value="InterPro"/>
</dbReference>
<dbReference type="Proteomes" id="UP000198982">
    <property type="component" value="Unassembled WGS sequence"/>
</dbReference>
<protein>
    <submittedName>
        <fullName evidence="2">HTH-type transcriptional regulator / antitoxin HigA</fullName>
    </submittedName>
</protein>
<dbReference type="InterPro" id="IPR001387">
    <property type="entry name" value="Cro/C1-type_HTH"/>
</dbReference>
<dbReference type="InterPro" id="IPR010982">
    <property type="entry name" value="Lambda_DNA-bd_dom_sf"/>
</dbReference>
<dbReference type="RefSeq" id="WP_092318959.1">
    <property type="nucleotide sequence ID" value="NZ_FNTJ01000002.1"/>
</dbReference>
<name>A0A1H4W3T5_9PSED</name>
<organism evidence="2 3">
    <name type="scientific">Pseudomonas saponiphila</name>
    <dbReference type="NCBI Taxonomy" id="556534"/>
    <lineage>
        <taxon>Bacteria</taxon>
        <taxon>Pseudomonadati</taxon>
        <taxon>Pseudomonadota</taxon>
        <taxon>Gammaproteobacteria</taxon>
        <taxon>Pseudomonadales</taxon>
        <taxon>Pseudomonadaceae</taxon>
        <taxon>Pseudomonas</taxon>
    </lineage>
</organism>
<dbReference type="EMBL" id="FNTJ01000002">
    <property type="protein sequence ID" value="SEC88022.1"/>
    <property type="molecule type" value="Genomic_DNA"/>
</dbReference>
<evidence type="ECO:0000313" key="3">
    <source>
        <dbReference type="Proteomes" id="UP000198982"/>
    </source>
</evidence>
<dbReference type="PANTHER" id="PTHR40455:SF1">
    <property type="entry name" value="ANTITOXIN HIGA"/>
    <property type="match status" value="1"/>
</dbReference>
<dbReference type="AlphaFoldDB" id="A0A1H4W3T5"/>
<gene>
    <name evidence="2" type="ORF">SAMN05216178_5230</name>
</gene>
<dbReference type="PROSITE" id="PS50943">
    <property type="entry name" value="HTH_CROC1"/>
    <property type="match status" value="1"/>
</dbReference>
<dbReference type="InterPro" id="IPR039060">
    <property type="entry name" value="Antitox_HigA"/>
</dbReference>
<dbReference type="CDD" id="cd00093">
    <property type="entry name" value="HTH_XRE"/>
    <property type="match status" value="1"/>
</dbReference>
<evidence type="ECO:0000313" key="2">
    <source>
        <dbReference type="EMBL" id="SEC88022.1"/>
    </source>
</evidence>